<dbReference type="AlphaFoldDB" id="A0A1M2VDR5"/>
<comment type="caution">
    <text evidence="4">The sequence shown here is derived from an EMBL/GenBank/DDBJ whole genome shotgun (WGS) entry which is preliminary data.</text>
</comment>
<organism evidence="4 5">
    <name type="scientific">Trametes pubescens</name>
    <name type="common">White-rot fungus</name>
    <dbReference type="NCBI Taxonomy" id="154538"/>
    <lineage>
        <taxon>Eukaryota</taxon>
        <taxon>Fungi</taxon>
        <taxon>Dikarya</taxon>
        <taxon>Basidiomycota</taxon>
        <taxon>Agaricomycotina</taxon>
        <taxon>Agaricomycetes</taxon>
        <taxon>Polyporales</taxon>
        <taxon>Polyporaceae</taxon>
        <taxon>Trametes</taxon>
    </lineage>
</organism>
<dbReference type="Pfam" id="PF20681">
    <property type="entry name" value="DUF6818"/>
    <property type="match status" value="1"/>
</dbReference>
<dbReference type="Proteomes" id="UP000184267">
    <property type="component" value="Unassembled WGS sequence"/>
</dbReference>
<dbReference type="PANTHER" id="PTHR34409:SF1">
    <property type="entry name" value="MYB-LIKE DOMAIN-CONTAINING PROTEIN"/>
    <property type="match status" value="1"/>
</dbReference>
<evidence type="ECO:0000313" key="4">
    <source>
        <dbReference type="EMBL" id="OJT05801.1"/>
    </source>
</evidence>
<gene>
    <name evidence="4" type="ORF">TRAPUB_3349</name>
</gene>
<protein>
    <recommendedName>
        <fullName evidence="3">DUF6818 domain-containing protein</fullName>
    </recommendedName>
</protein>
<feature type="region of interest" description="Disordered" evidence="2">
    <location>
        <begin position="71"/>
        <end position="108"/>
    </location>
</feature>
<feature type="domain" description="DUF6818" evidence="3">
    <location>
        <begin position="1"/>
        <end position="74"/>
    </location>
</feature>
<name>A0A1M2VDR5_TRAPU</name>
<proteinExistence type="predicted"/>
<evidence type="ECO:0000256" key="2">
    <source>
        <dbReference type="SAM" id="MobiDB-lite"/>
    </source>
</evidence>
<feature type="region of interest" description="Disordered" evidence="2">
    <location>
        <begin position="219"/>
        <end position="256"/>
    </location>
</feature>
<sequence length="291" mass="32211">MWERVTGEFNKWAIENGRPSQSNKPLKTKFEALMRTPKPTGSATVPSAVQRAFEIEDLINEKVHLRTLDDGNIADGEEVPGAGDSDVEVLDGPPTKKKAPPASGGSVLRGIREQVPSTGAPNAAARGATRRAQASDFMSAVSASLNPALREARDDTRFARRLAQDDLHHLTQENRDLRTRNESLSDRLHQQSLQLQQQLTEASRLQSRLDMVEMMQSFMGSGRSHRSRQRDDWLEGDTPASFSASPRFPRSDRRPASFVPTVLPRLAIPTLTVLPRPTVLASTLPPRLFVH</sequence>
<dbReference type="OrthoDB" id="2758145at2759"/>
<reference evidence="4 5" key="1">
    <citation type="submission" date="2016-10" db="EMBL/GenBank/DDBJ databases">
        <title>Genome sequence of the basidiomycete white-rot fungus Trametes pubescens.</title>
        <authorList>
            <person name="Makela M.R."/>
            <person name="Granchi Z."/>
            <person name="Peng M."/>
            <person name="De Vries R.P."/>
            <person name="Grigoriev I."/>
            <person name="Riley R."/>
            <person name="Hilden K."/>
        </authorList>
    </citation>
    <scope>NUCLEOTIDE SEQUENCE [LARGE SCALE GENOMIC DNA]</scope>
    <source>
        <strain evidence="4 5">FBCC735</strain>
    </source>
</reference>
<feature type="non-terminal residue" evidence="4">
    <location>
        <position position="291"/>
    </location>
</feature>
<keyword evidence="5" id="KW-1185">Reference proteome</keyword>
<dbReference type="EMBL" id="MNAD01001383">
    <property type="protein sequence ID" value="OJT05801.1"/>
    <property type="molecule type" value="Genomic_DNA"/>
</dbReference>
<accession>A0A1M2VDR5</accession>
<evidence type="ECO:0000259" key="3">
    <source>
        <dbReference type="Pfam" id="PF20681"/>
    </source>
</evidence>
<dbReference type="InterPro" id="IPR049203">
    <property type="entry name" value="DUF6818"/>
</dbReference>
<evidence type="ECO:0000256" key="1">
    <source>
        <dbReference type="SAM" id="Coils"/>
    </source>
</evidence>
<dbReference type="PANTHER" id="PTHR34409">
    <property type="entry name" value="SET DOMAIN-CONTAINING PROTEIN"/>
    <property type="match status" value="1"/>
</dbReference>
<feature type="coiled-coil region" evidence="1">
    <location>
        <begin position="160"/>
        <end position="187"/>
    </location>
</feature>
<keyword evidence="1" id="KW-0175">Coiled coil</keyword>
<evidence type="ECO:0000313" key="5">
    <source>
        <dbReference type="Proteomes" id="UP000184267"/>
    </source>
</evidence>